<dbReference type="Proteomes" id="UP000055024">
    <property type="component" value="Unassembled WGS sequence"/>
</dbReference>
<name>A0A0V1GVS0_9BILA</name>
<dbReference type="AlphaFoldDB" id="A0A0V1GVS0"/>
<evidence type="ECO:0000313" key="2">
    <source>
        <dbReference type="Proteomes" id="UP000055024"/>
    </source>
</evidence>
<dbReference type="OrthoDB" id="10407569at2759"/>
<proteinExistence type="predicted"/>
<protein>
    <submittedName>
        <fullName evidence="1">Uncharacterized protein</fullName>
    </submittedName>
</protein>
<gene>
    <name evidence="1" type="ORF">T11_14960</name>
</gene>
<dbReference type="EMBL" id="JYDP01000234">
    <property type="protein sequence ID" value="KRZ02320.1"/>
    <property type="molecule type" value="Genomic_DNA"/>
</dbReference>
<keyword evidence="2" id="KW-1185">Reference proteome</keyword>
<comment type="caution">
    <text evidence="1">The sequence shown here is derived from an EMBL/GenBank/DDBJ whole genome shotgun (WGS) entry which is preliminary data.</text>
</comment>
<reference evidence="1 2" key="1">
    <citation type="submission" date="2015-01" db="EMBL/GenBank/DDBJ databases">
        <title>Evolution of Trichinella species and genotypes.</title>
        <authorList>
            <person name="Korhonen P.K."/>
            <person name="Edoardo P."/>
            <person name="Giuseppe L.R."/>
            <person name="Gasser R.B."/>
        </authorList>
    </citation>
    <scope>NUCLEOTIDE SEQUENCE [LARGE SCALE GENOMIC DNA]</scope>
    <source>
        <strain evidence="1">ISS1029</strain>
    </source>
</reference>
<accession>A0A0V1GVS0</accession>
<organism evidence="1 2">
    <name type="scientific">Trichinella zimbabwensis</name>
    <dbReference type="NCBI Taxonomy" id="268475"/>
    <lineage>
        <taxon>Eukaryota</taxon>
        <taxon>Metazoa</taxon>
        <taxon>Ecdysozoa</taxon>
        <taxon>Nematoda</taxon>
        <taxon>Enoplea</taxon>
        <taxon>Dorylaimia</taxon>
        <taxon>Trichinellida</taxon>
        <taxon>Trichinellidae</taxon>
        <taxon>Trichinella</taxon>
    </lineage>
</organism>
<evidence type="ECO:0000313" key="1">
    <source>
        <dbReference type="EMBL" id="KRZ02320.1"/>
    </source>
</evidence>
<sequence>MKPKINIIYQHNQINKIIGGQNLDFFFNLHCRDELTEVEVLRKKVKQKSNYNQRSIQTPAQASSNHDATWRLFFNYANHLRLKLLSSSDGVLLYYV</sequence>